<dbReference type="RefSeq" id="WP_107013554.1">
    <property type="nucleotide sequence ID" value="NZ_CP028136.1"/>
</dbReference>
<evidence type="ECO:0000313" key="3">
    <source>
        <dbReference type="Proteomes" id="UP000241507"/>
    </source>
</evidence>
<dbReference type="Gene3D" id="3.90.1570.30">
    <property type="match status" value="1"/>
</dbReference>
<sequence length="327" mass="38623">MMENWNKLCYYLSEKIQTDIPENEFEPIVEKGLEILGWDEFSGDFEIRPNYQLGSTKNSLRPDFVVKSNETGEKLFVVEIKRPKVPLSSQNQTQLSTYMRQFKLDFGILIGPQIQIFYDGHLNNKENATLIENIEFKRENEKGKKFIELFSKSSFDKNQLVKFAQKSYKRINERETEKEIKKEILSKEFKESIWDLVIKKLSTEYDINLVSNVIENFKLNISEINNETIPEKTFQNYTSNKVNYSNDILPIELNPPSEKEFKEKLLITKTAYITTFYKDGRIKEKVWNANRFSEDSHLLGNIRSRPDFRNGTWQKLKIEKVLVSIHK</sequence>
<dbReference type="AlphaFoldDB" id="A0A2R3Z942"/>
<accession>A0A2R3Z942</accession>
<dbReference type="InterPro" id="IPR029464">
    <property type="entry name" value="HSDR_N"/>
</dbReference>
<feature type="domain" description="Type I restriction enzyme R protein N-terminal" evidence="1">
    <location>
        <begin position="46"/>
        <end position="109"/>
    </location>
</feature>
<evidence type="ECO:0000313" key="2">
    <source>
        <dbReference type="EMBL" id="AVR46783.1"/>
    </source>
</evidence>
<name>A0A2R3Z942_9FLAO</name>
<dbReference type="Pfam" id="PF13588">
    <property type="entry name" value="HSDR_N_2"/>
    <property type="match status" value="1"/>
</dbReference>
<dbReference type="KEGG" id="grs:C7S20_16780"/>
<dbReference type="Proteomes" id="UP000241507">
    <property type="component" value="Chromosome"/>
</dbReference>
<dbReference type="OrthoDB" id="872472at2"/>
<organism evidence="2 3">
    <name type="scientific">Christiangramia fulva</name>
    <dbReference type="NCBI Taxonomy" id="2126553"/>
    <lineage>
        <taxon>Bacteria</taxon>
        <taxon>Pseudomonadati</taxon>
        <taxon>Bacteroidota</taxon>
        <taxon>Flavobacteriia</taxon>
        <taxon>Flavobacteriales</taxon>
        <taxon>Flavobacteriaceae</taxon>
        <taxon>Christiangramia</taxon>
    </lineage>
</organism>
<gene>
    <name evidence="2" type="ORF">C7S20_16780</name>
</gene>
<proteinExistence type="predicted"/>
<protein>
    <recommendedName>
        <fullName evidence="1">Type I restriction enzyme R protein N-terminal domain-containing protein</fullName>
    </recommendedName>
</protein>
<keyword evidence="3" id="KW-1185">Reference proteome</keyword>
<reference evidence="3" key="1">
    <citation type="submission" date="2018-03" db="EMBL/GenBank/DDBJ databases">
        <title>Gramella fulva sp. nov., isolated from a dry surface of tidal flat.</title>
        <authorList>
            <person name="Hwang S.H."/>
            <person name="Hwang W.M."/>
            <person name="Kang K."/>
            <person name="Ahn T.-Y."/>
        </authorList>
    </citation>
    <scope>NUCLEOTIDE SEQUENCE [LARGE SCALE GENOMIC DNA]</scope>
    <source>
        <strain evidence="3">SH35</strain>
    </source>
</reference>
<dbReference type="EMBL" id="CP028136">
    <property type="protein sequence ID" value="AVR46783.1"/>
    <property type="molecule type" value="Genomic_DNA"/>
</dbReference>
<evidence type="ECO:0000259" key="1">
    <source>
        <dbReference type="Pfam" id="PF13588"/>
    </source>
</evidence>